<reference evidence="1" key="1">
    <citation type="submission" date="2022-02" db="EMBL/GenBank/DDBJ databases">
        <title>Plant Genome Project.</title>
        <authorList>
            <person name="Zhang R.-G."/>
        </authorList>
    </citation>
    <scope>NUCLEOTIDE SEQUENCE</scope>
    <source>
        <strain evidence="1">AT1</strain>
    </source>
</reference>
<dbReference type="EMBL" id="CM046394">
    <property type="protein sequence ID" value="KAI8548863.1"/>
    <property type="molecule type" value="Genomic_DNA"/>
</dbReference>
<proteinExistence type="predicted"/>
<evidence type="ECO:0000313" key="2">
    <source>
        <dbReference type="Proteomes" id="UP001062846"/>
    </source>
</evidence>
<accession>A0ACC0N8F0</accession>
<keyword evidence="2" id="KW-1185">Reference proteome</keyword>
<comment type="caution">
    <text evidence="1">The sequence shown here is derived from an EMBL/GenBank/DDBJ whole genome shotgun (WGS) entry which is preliminary data.</text>
</comment>
<name>A0ACC0N8F0_RHOML</name>
<gene>
    <name evidence="1" type="ORF">RHMOL_Rhmol07G0307200</name>
</gene>
<organism evidence="1 2">
    <name type="scientific">Rhododendron molle</name>
    <name type="common">Chinese azalea</name>
    <name type="synonym">Azalea mollis</name>
    <dbReference type="NCBI Taxonomy" id="49168"/>
    <lineage>
        <taxon>Eukaryota</taxon>
        <taxon>Viridiplantae</taxon>
        <taxon>Streptophyta</taxon>
        <taxon>Embryophyta</taxon>
        <taxon>Tracheophyta</taxon>
        <taxon>Spermatophyta</taxon>
        <taxon>Magnoliopsida</taxon>
        <taxon>eudicotyledons</taxon>
        <taxon>Gunneridae</taxon>
        <taxon>Pentapetalae</taxon>
        <taxon>asterids</taxon>
        <taxon>Ericales</taxon>
        <taxon>Ericaceae</taxon>
        <taxon>Ericoideae</taxon>
        <taxon>Rhodoreae</taxon>
        <taxon>Rhododendron</taxon>
    </lineage>
</organism>
<dbReference type="Proteomes" id="UP001062846">
    <property type="component" value="Chromosome 7"/>
</dbReference>
<protein>
    <submittedName>
        <fullName evidence="1">Uncharacterized protein</fullName>
    </submittedName>
</protein>
<evidence type="ECO:0000313" key="1">
    <source>
        <dbReference type="EMBL" id="KAI8548863.1"/>
    </source>
</evidence>
<sequence length="221" mass="25796">MSIPQELYPSQDDPSHIEDFIEFLVNSGRWQEAAERLARVLNDDTFYSTKGKTKHRLWLELCDLLTQHDVVSGLNADAIIRGAIRKSTDDEFGRLWTALAYYYVRRGLLEKARDVLEEGMTTVATDRDFSVIFNACSRFEESMLLLKMEEVIGEDEQGEDEVDRLSVTKIQRKLKRFWLSDDKDVELTKAQLEHLLDRRPELVNSVLLRQDPHNVEQWHRG</sequence>